<gene>
    <name evidence="1" type="ORF">QFZ49_002872</name>
</gene>
<evidence type="ECO:0000313" key="2">
    <source>
        <dbReference type="Proteomes" id="UP001223072"/>
    </source>
</evidence>
<name>A0ABU0RP68_9ACTN</name>
<comment type="caution">
    <text evidence="1">The sequence shown here is derived from an EMBL/GenBank/DDBJ whole genome shotgun (WGS) entry which is preliminary data.</text>
</comment>
<sequence>MTPPAAGWRTRSAWRPSSSFGEVRQELVAAGAVAGRGGVGAEDGCGSAEPLPLTPLLLPLACGRPFCGGCPC</sequence>
<accession>A0ABU0RP68</accession>
<organism evidence="1 2">
    <name type="scientific">Streptomyces turgidiscabies</name>
    <dbReference type="NCBI Taxonomy" id="85558"/>
    <lineage>
        <taxon>Bacteria</taxon>
        <taxon>Bacillati</taxon>
        <taxon>Actinomycetota</taxon>
        <taxon>Actinomycetes</taxon>
        <taxon>Kitasatosporales</taxon>
        <taxon>Streptomycetaceae</taxon>
        <taxon>Streptomyces</taxon>
    </lineage>
</organism>
<dbReference type="EMBL" id="JAUSZS010000003">
    <property type="protein sequence ID" value="MDQ0932942.1"/>
    <property type="molecule type" value="Genomic_DNA"/>
</dbReference>
<protein>
    <submittedName>
        <fullName evidence="1">Uncharacterized protein</fullName>
    </submittedName>
</protein>
<evidence type="ECO:0000313" key="1">
    <source>
        <dbReference type="EMBL" id="MDQ0932942.1"/>
    </source>
</evidence>
<keyword evidence="2" id="KW-1185">Reference proteome</keyword>
<dbReference type="Proteomes" id="UP001223072">
    <property type="component" value="Unassembled WGS sequence"/>
</dbReference>
<reference evidence="1 2" key="1">
    <citation type="submission" date="2023-07" db="EMBL/GenBank/DDBJ databases">
        <title>Comparative genomics of wheat-associated soil bacteria to identify genetic determinants of phenazine resistance.</title>
        <authorList>
            <person name="Mouncey N."/>
        </authorList>
    </citation>
    <scope>NUCLEOTIDE SEQUENCE [LARGE SCALE GENOMIC DNA]</scope>
    <source>
        <strain evidence="1 2">W2I16</strain>
    </source>
</reference>
<proteinExistence type="predicted"/>